<dbReference type="GO" id="GO:0005275">
    <property type="term" value="F:amine transmembrane transporter activity"/>
    <property type="evidence" value="ECO:0007669"/>
    <property type="project" value="TreeGrafter"/>
</dbReference>
<dbReference type="Proteomes" id="UP000186878">
    <property type="component" value="Unassembled WGS sequence"/>
</dbReference>
<evidence type="ECO:0000256" key="4">
    <source>
        <dbReference type="ARBA" id="ARBA00023136"/>
    </source>
</evidence>
<keyword evidence="5" id="KW-0732">Signal</keyword>
<name>A0A1Q8ST05_9GAMM</name>
<dbReference type="STRING" id="404433.BTW07_08980"/>
<dbReference type="GO" id="GO:0043190">
    <property type="term" value="C:ATP-binding cassette (ABC) transporter complex"/>
    <property type="evidence" value="ECO:0007669"/>
    <property type="project" value="InterPro"/>
</dbReference>
<evidence type="ECO:0000256" key="1">
    <source>
        <dbReference type="ARBA" id="ARBA00004236"/>
    </source>
</evidence>
<dbReference type="GO" id="GO:0015226">
    <property type="term" value="F:carnitine transmembrane transporter activity"/>
    <property type="evidence" value="ECO:0007669"/>
    <property type="project" value="TreeGrafter"/>
</dbReference>
<dbReference type="AlphaFoldDB" id="A0A1Q8ST05"/>
<feature type="domain" description="ABC-type glycine betaine transport system substrate-binding" evidence="6">
    <location>
        <begin position="26"/>
        <end position="272"/>
    </location>
</feature>
<keyword evidence="3" id="KW-1003">Cell membrane</keyword>
<sequence length="286" mass="31785">MSPIRLLLAGASLAMIGIAPAGAAGKPVTIGTNNWAENIAISHMWQQLLGEKGYDVTLNEVSKPILFGGLAEGDIDISLEVWLPSDNSFVEPYSDRIDLHDTWYDDALDALVVPSYVDDINSVADLERHAEDFEYQGEPTIFGIEPGSTIADEADTAIEQYALPFRQLSSSETAMMAQLKEAYREKQPIVVTLWQPHWAFAEYDLKVLEDPKKTFSAGEQIKWVSHHGFGDDNPELKAMLDAWHMTPEQLSQLMLEIENTGDPDKGAAQWIADNRELVDGWLEAKP</sequence>
<dbReference type="GO" id="GO:0015871">
    <property type="term" value="P:choline transport"/>
    <property type="evidence" value="ECO:0007669"/>
    <property type="project" value="TreeGrafter"/>
</dbReference>
<comment type="caution">
    <text evidence="7">The sequence shown here is derived from an EMBL/GenBank/DDBJ whole genome shotgun (WGS) entry which is preliminary data.</text>
</comment>
<dbReference type="SUPFAM" id="SSF53850">
    <property type="entry name" value="Periplasmic binding protein-like II"/>
    <property type="match status" value="1"/>
</dbReference>
<feature type="signal peptide" evidence="5">
    <location>
        <begin position="1"/>
        <end position="23"/>
    </location>
</feature>
<proteinExistence type="predicted"/>
<protein>
    <submittedName>
        <fullName evidence="7">Glycine/betaine ABC transporter</fullName>
    </submittedName>
</protein>
<evidence type="ECO:0000256" key="2">
    <source>
        <dbReference type="ARBA" id="ARBA00022448"/>
    </source>
</evidence>
<evidence type="ECO:0000256" key="3">
    <source>
        <dbReference type="ARBA" id="ARBA00022475"/>
    </source>
</evidence>
<dbReference type="Pfam" id="PF04069">
    <property type="entry name" value="OpuAC"/>
    <property type="match status" value="1"/>
</dbReference>
<organism evidence="7 8">
    <name type="scientific">Salinicola socius</name>
    <dbReference type="NCBI Taxonomy" id="404433"/>
    <lineage>
        <taxon>Bacteria</taxon>
        <taxon>Pseudomonadati</taxon>
        <taxon>Pseudomonadota</taxon>
        <taxon>Gammaproteobacteria</taxon>
        <taxon>Oceanospirillales</taxon>
        <taxon>Halomonadaceae</taxon>
        <taxon>Salinicola</taxon>
    </lineage>
</organism>
<gene>
    <name evidence="7" type="ORF">BTW07_08980</name>
</gene>
<dbReference type="Gene3D" id="3.40.190.10">
    <property type="entry name" value="Periplasmic binding protein-like II"/>
    <property type="match status" value="1"/>
</dbReference>
<keyword evidence="2" id="KW-0813">Transport</keyword>
<dbReference type="Gene3D" id="3.40.190.100">
    <property type="entry name" value="Glycine betaine-binding periplasmic protein, domain 2"/>
    <property type="match status" value="1"/>
</dbReference>
<keyword evidence="4" id="KW-0472">Membrane</keyword>
<dbReference type="EMBL" id="MSDO01000010">
    <property type="protein sequence ID" value="OLO04553.1"/>
    <property type="molecule type" value="Genomic_DNA"/>
</dbReference>
<comment type="subcellular location">
    <subcellularLocation>
        <location evidence="1">Cell membrane</location>
    </subcellularLocation>
</comment>
<evidence type="ECO:0000259" key="6">
    <source>
        <dbReference type="Pfam" id="PF04069"/>
    </source>
</evidence>
<dbReference type="PANTHER" id="PTHR47737">
    <property type="entry name" value="GLYCINE BETAINE/PROLINE BETAINE TRANSPORT SYSTEM PERMEASE PROTEIN PROW"/>
    <property type="match status" value="1"/>
</dbReference>
<evidence type="ECO:0000256" key="5">
    <source>
        <dbReference type="SAM" id="SignalP"/>
    </source>
</evidence>
<reference evidence="7 8" key="1">
    <citation type="submission" date="2016-12" db="EMBL/GenBank/DDBJ databases">
        <title>Draft genome sequences of strains Salinicola socius SMB35, Salinicola sp. MH3R3-1 and Chromohalobacter sp. SMB17 from the Verkhnekamsk potash mining region of Russia.</title>
        <authorList>
            <person name="Mavrodi D.V."/>
            <person name="Olsson B.E."/>
            <person name="Korsakova E.S."/>
            <person name="Pyankova A."/>
            <person name="Mavrodi O.V."/>
            <person name="Plotnikova E.G."/>
        </authorList>
    </citation>
    <scope>NUCLEOTIDE SEQUENCE [LARGE SCALE GENOMIC DNA]</scope>
    <source>
        <strain evidence="7 8">SMB35</strain>
    </source>
</reference>
<keyword evidence="8" id="KW-1185">Reference proteome</keyword>
<dbReference type="CDD" id="cd13639">
    <property type="entry name" value="PBP2_OpuAC_like"/>
    <property type="match status" value="1"/>
</dbReference>
<dbReference type="PANTHER" id="PTHR47737:SF1">
    <property type="entry name" value="GLYCINE BETAINE_PROLINE BETAINE TRANSPORT SYSTEM PERMEASE PROTEIN PROW"/>
    <property type="match status" value="1"/>
</dbReference>
<dbReference type="RefSeq" id="WP_075569842.1">
    <property type="nucleotide sequence ID" value="NZ_MSDO01000010.1"/>
</dbReference>
<dbReference type="GO" id="GO:0031460">
    <property type="term" value="P:glycine betaine transport"/>
    <property type="evidence" value="ECO:0007669"/>
    <property type="project" value="TreeGrafter"/>
</dbReference>
<dbReference type="InterPro" id="IPR007210">
    <property type="entry name" value="ABC_Gly_betaine_transp_sub-bd"/>
</dbReference>
<dbReference type="OrthoDB" id="6152465at2"/>
<accession>A0A1Q8ST05</accession>
<evidence type="ECO:0000313" key="7">
    <source>
        <dbReference type="EMBL" id="OLO04553.1"/>
    </source>
</evidence>
<feature type="chain" id="PRO_5010166984" evidence="5">
    <location>
        <begin position="24"/>
        <end position="286"/>
    </location>
</feature>
<evidence type="ECO:0000313" key="8">
    <source>
        <dbReference type="Proteomes" id="UP000186878"/>
    </source>
</evidence>